<keyword evidence="4" id="KW-1003">Cell membrane</keyword>
<proteinExistence type="inferred from homology"/>
<keyword evidence="6 9" id="KW-1133">Transmembrane helix</keyword>
<dbReference type="EMBL" id="BAABFU010000002">
    <property type="protein sequence ID" value="GAA4349392.1"/>
    <property type="molecule type" value="Genomic_DNA"/>
</dbReference>
<evidence type="ECO:0000256" key="6">
    <source>
        <dbReference type="ARBA" id="ARBA00022989"/>
    </source>
</evidence>
<evidence type="ECO:0000256" key="3">
    <source>
        <dbReference type="ARBA" id="ARBA00007725"/>
    </source>
</evidence>
<keyword evidence="5 9" id="KW-0812">Transmembrane</keyword>
<feature type="transmembrane region" description="Helical" evidence="9">
    <location>
        <begin position="292"/>
        <end position="310"/>
    </location>
</feature>
<organism evidence="10 11">
    <name type="scientific">Kangiella taiwanensis</name>
    <dbReference type="NCBI Taxonomy" id="1079179"/>
    <lineage>
        <taxon>Bacteria</taxon>
        <taxon>Pseudomonadati</taxon>
        <taxon>Pseudomonadota</taxon>
        <taxon>Gammaproteobacteria</taxon>
        <taxon>Kangiellales</taxon>
        <taxon>Kangiellaceae</taxon>
        <taxon>Kangiella</taxon>
    </lineage>
</organism>
<evidence type="ECO:0000256" key="7">
    <source>
        <dbReference type="ARBA" id="ARBA00023136"/>
    </source>
</evidence>
<comment type="similarity">
    <text evidence="3">Belongs to the LptF/LptG family.</text>
</comment>
<dbReference type="RefSeq" id="WP_223578100.1">
    <property type="nucleotide sequence ID" value="NZ_BAABFU010000002.1"/>
</dbReference>
<feature type="transmembrane region" description="Helical" evidence="9">
    <location>
        <begin position="322"/>
        <end position="340"/>
    </location>
</feature>
<reference evidence="11" key="1">
    <citation type="journal article" date="2019" name="Int. J. Syst. Evol. Microbiol.">
        <title>The Global Catalogue of Microorganisms (GCM) 10K type strain sequencing project: providing services to taxonomists for standard genome sequencing and annotation.</title>
        <authorList>
            <consortium name="The Broad Institute Genomics Platform"/>
            <consortium name="The Broad Institute Genome Sequencing Center for Infectious Disease"/>
            <person name="Wu L."/>
            <person name="Ma J."/>
        </authorList>
    </citation>
    <scope>NUCLEOTIDE SEQUENCE [LARGE SCALE GENOMIC DNA]</scope>
    <source>
        <strain evidence="11">JCM 17727</strain>
    </source>
</reference>
<comment type="subunit">
    <text evidence="8">Component of the lipopolysaccharide transport and assembly complex. The LptBFG transporter is composed of two ATP-binding proteins (LptB) and two transmembrane proteins (LptF and LptG).</text>
</comment>
<feature type="transmembrane region" description="Helical" evidence="9">
    <location>
        <begin position="346"/>
        <end position="369"/>
    </location>
</feature>
<gene>
    <name evidence="10" type="primary">lptG</name>
    <name evidence="10" type="ORF">GCM10023150_13810</name>
</gene>
<evidence type="ECO:0000313" key="10">
    <source>
        <dbReference type="EMBL" id="GAA4349392.1"/>
    </source>
</evidence>
<comment type="caution">
    <text evidence="10">The sequence shown here is derived from an EMBL/GenBank/DDBJ whole genome shotgun (WGS) entry which is preliminary data.</text>
</comment>
<feature type="transmembrane region" description="Helical" evidence="9">
    <location>
        <begin position="60"/>
        <end position="81"/>
    </location>
</feature>
<evidence type="ECO:0000256" key="4">
    <source>
        <dbReference type="ARBA" id="ARBA00022475"/>
    </source>
</evidence>
<dbReference type="InterPro" id="IPR005495">
    <property type="entry name" value="LptG/LptF_permease"/>
</dbReference>
<dbReference type="InterPro" id="IPR030923">
    <property type="entry name" value="LptG"/>
</dbReference>
<evidence type="ECO:0000256" key="5">
    <source>
        <dbReference type="ARBA" id="ARBA00022692"/>
    </source>
</evidence>
<evidence type="ECO:0000256" key="9">
    <source>
        <dbReference type="SAM" id="Phobius"/>
    </source>
</evidence>
<comment type="function">
    <text evidence="1">Part of the ABC transporter complex LptBFG involved in the translocation of lipopolysaccharide (LPS) from the inner membrane to the outer membrane.</text>
</comment>
<comment type="subcellular location">
    <subcellularLocation>
        <location evidence="2">Cell membrane</location>
        <topology evidence="2">Multi-pass membrane protein</topology>
    </subcellularLocation>
</comment>
<feature type="transmembrane region" description="Helical" evidence="9">
    <location>
        <begin position="102"/>
        <end position="122"/>
    </location>
</feature>
<dbReference type="PANTHER" id="PTHR33529:SF2">
    <property type="entry name" value="LIPOPOLYSACCHARIDE EXPORT SYSTEM PERMEASE PROTEIN LPTG"/>
    <property type="match status" value="1"/>
</dbReference>
<evidence type="ECO:0000256" key="2">
    <source>
        <dbReference type="ARBA" id="ARBA00004651"/>
    </source>
</evidence>
<name>A0ABP8I1Y5_9GAMM</name>
<feature type="transmembrane region" description="Helical" evidence="9">
    <location>
        <begin position="12"/>
        <end position="33"/>
    </location>
</feature>
<keyword evidence="11" id="KW-1185">Reference proteome</keyword>
<dbReference type="NCBIfam" id="TIGR04408">
    <property type="entry name" value="LptG_lptG"/>
    <property type="match status" value="1"/>
</dbReference>
<sequence>MNILRFYIGKTILATSLMTLFTLAIIRVLFALIDESGDFDKGTYAFIDGLSYSLLLSPQYIYEFFPMAILIGSIAGLGVLASRSELTVMRAAGKTTWQIIGAALSYGLILIAFSVFLGEYVAPKTTLMAENLRNRALYGEQFVDSNQGLWLKDGANMVHVGEVMGSSRLSDVTVYEFNRENELTTMIHAQSAELVRGAWQLNQGIVTQLGSDGAEAESNESITDGSIQRFNRVERLPFTQQAWDTDISLDNLSALSIEPENMNILNLYQYRSYLENNGLETKNYDLAFWQKIFQPISTAVMIILAASFIFGPMRSVSMGARVLVGVLTGMVYFFAVRSFGPVSLVAGVPAFLGALMPPLIFAVAAWYLLRRAG</sequence>
<dbReference type="PANTHER" id="PTHR33529">
    <property type="entry name" value="SLR0882 PROTEIN-RELATED"/>
    <property type="match status" value="1"/>
</dbReference>
<evidence type="ECO:0000256" key="8">
    <source>
        <dbReference type="ARBA" id="ARBA00026081"/>
    </source>
</evidence>
<keyword evidence="7 9" id="KW-0472">Membrane</keyword>
<dbReference type="Proteomes" id="UP001501294">
    <property type="component" value="Unassembled WGS sequence"/>
</dbReference>
<accession>A0ABP8I1Y5</accession>
<evidence type="ECO:0000313" key="11">
    <source>
        <dbReference type="Proteomes" id="UP001501294"/>
    </source>
</evidence>
<protein>
    <submittedName>
        <fullName evidence="10">LPS export ABC transporter permease LptG</fullName>
    </submittedName>
</protein>
<evidence type="ECO:0000256" key="1">
    <source>
        <dbReference type="ARBA" id="ARBA00002265"/>
    </source>
</evidence>
<dbReference type="Pfam" id="PF03739">
    <property type="entry name" value="LptF_LptG"/>
    <property type="match status" value="1"/>
</dbReference>